<organism evidence="2 3">
    <name type="scientific">Desulfosporosinus nitroreducens</name>
    <dbReference type="NCBI Taxonomy" id="2018668"/>
    <lineage>
        <taxon>Bacteria</taxon>
        <taxon>Bacillati</taxon>
        <taxon>Bacillota</taxon>
        <taxon>Clostridia</taxon>
        <taxon>Eubacteriales</taxon>
        <taxon>Desulfitobacteriaceae</taxon>
        <taxon>Desulfosporosinus</taxon>
    </lineage>
</organism>
<dbReference type="RefSeq" id="WP_302049713.1">
    <property type="nucleotide sequence ID" value="NZ_JAMJEV010000019.1"/>
</dbReference>
<feature type="compositionally biased region" description="Acidic residues" evidence="1">
    <location>
        <begin position="1"/>
        <end position="11"/>
    </location>
</feature>
<reference evidence="2" key="1">
    <citation type="submission" date="2022-05" db="EMBL/GenBank/DDBJ databases">
        <title>Expanded diversity of anoxic marine methylotrophy in a Black Sea sulfate reducing microorganism.</title>
        <authorList>
            <person name="Fischer P.Q."/>
            <person name="Stams A.J.M."/>
            <person name="Villanueva L."/>
            <person name="Sousa D.Z."/>
        </authorList>
    </citation>
    <scope>NUCLEOTIDE SEQUENCE</scope>
    <source>
        <strain evidence="2">P130</strain>
    </source>
</reference>
<feature type="compositionally biased region" description="Polar residues" evidence="1">
    <location>
        <begin position="12"/>
        <end position="22"/>
    </location>
</feature>
<comment type="caution">
    <text evidence="2">The sequence shown here is derived from an EMBL/GenBank/DDBJ whole genome shotgun (WGS) entry which is preliminary data.</text>
</comment>
<feature type="region of interest" description="Disordered" evidence="1">
    <location>
        <begin position="1"/>
        <end position="25"/>
    </location>
</feature>
<dbReference type="Proteomes" id="UP001176021">
    <property type="component" value="Unassembled WGS sequence"/>
</dbReference>
<protein>
    <submittedName>
        <fullName evidence="2">Uncharacterized protein</fullName>
    </submittedName>
</protein>
<proteinExistence type="predicted"/>
<sequence>MEDFNNIEAEPDQQQNATNATEGSIPFTDLFSSQFMQQYTQFDSIDELLSSGGFEVNSEEDYEAISDEDIDAHVVKTTKFNSWKEMLTNAIATEFTIK</sequence>
<gene>
    <name evidence="2" type="ORF">M8H41_19290</name>
</gene>
<evidence type="ECO:0000313" key="3">
    <source>
        <dbReference type="Proteomes" id="UP001176021"/>
    </source>
</evidence>
<keyword evidence="3" id="KW-1185">Reference proteome</keyword>
<name>A0ABT8QUE3_9FIRM</name>
<dbReference type="EMBL" id="JAMJEV010000019">
    <property type="protein sequence ID" value="MDO0824978.1"/>
    <property type="molecule type" value="Genomic_DNA"/>
</dbReference>
<accession>A0ABT8QUE3</accession>
<evidence type="ECO:0000313" key="2">
    <source>
        <dbReference type="EMBL" id="MDO0824978.1"/>
    </source>
</evidence>
<evidence type="ECO:0000256" key="1">
    <source>
        <dbReference type="SAM" id="MobiDB-lite"/>
    </source>
</evidence>